<dbReference type="Pfam" id="PF00561">
    <property type="entry name" value="Abhydrolase_1"/>
    <property type="match status" value="1"/>
</dbReference>
<dbReference type="PANTHER" id="PTHR22753:SF14">
    <property type="entry name" value="MONOACYLGLYCEROL_DIACYLGLYCEROL O-ACYLTRANSFERASE"/>
    <property type="match status" value="1"/>
</dbReference>
<dbReference type="PANTHER" id="PTHR22753">
    <property type="entry name" value="TRANSMEMBRANE PROTEIN 68"/>
    <property type="match status" value="1"/>
</dbReference>
<dbReference type="EMBL" id="CP126209">
    <property type="protein sequence ID" value="WIA10486.1"/>
    <property type="molecule type" value="Genomic_DNA"/>
</dbReference>
<dbReference type="CDD" id="cd07987">
    <property type="entry name" value="LPLAT_MGAT-like"/>
    <property type="match status" value="1"/>
</dbReference>
<evidence type="ECO:0000313" key="7">
    <source>
        <dbReference type="Proteomes" id="UP001244341"/>
    </source>
</evidence>
<organism evidence="6 7">
    <name type="scientific">Tetradesmus obliquus</name>
    <name type="common">Green alga</name>
    <name type="synonym">Acutodesmus obliquus</name>
    <dbReference type="NCBI Taxonomy" id="3088"/>
    <lineage>
        <taxon>Eukaryota</taxon>
        <taxon>Viridiplantae</taxon>
        <taxon>Chlorophyta</taxon>
        <taxon>core chlorophytes</taxon>
        <taxon>Chlorophyceae</taxon>
        <taxon>CS clade</taxon>
        <taxon>Sphaeropleales</taxon>
        <taxon>Scenedesmaceae</taxon>
        <taxon>Tetradesmus</taxon>
    </lineage>
</organism>
<evidence type="ECO:0000313" key="6">
    <source>
        <dbReference type="EMBL" id="WIA10486.1"/>
    </source>
</evidence>
<gene>
    <name evidence="6" type="ORF">OEZ85_010676</name>
</gene>
<reference evidence="6 7" key="1">
    <citation type="submission" date="2023-05" db="EMBL/GenBank/DDBJ databases">
        <title>A 100% complete, gapless, phased diploid assembly of the Scenedesmus obliquus UTEX 3031 genome.</title>
        <authorList>
            <person name="Biondi T.C."/>
            <person name="Hanschen E.R."/>
            <person name="Kwon T."/>
            <person name="Eng W."/>
            <person name="Kruse C.P.S."/>
            <person name="Koehler S.I."/>
            <person name="Kunde Y."/>
            <person name="Gleasner C.D."/>
            <person name="You Mak K.T."/>
            <person name="Polle J."/>
            <person name="Hovde B.T."/>
            <person name="Starkenburg S.R."/>
        </authorList>
    </citation>
    <scope>NUCLEOTIDE SEQUENCE [LARGE SCALE GENOMIC DNA]</scope>
    <source>
        <strain evidence="6 7">DOE0152z</strain>
    </source>
</reference>
<dbReference type="InterPro" id="IPR007130">
    <property type="entry name" value="DAGAT"/>
</dbReference>
<protein>
    <recommendedName>
        <fullName evidence="5">Phospholipid/glycerol acyltransferase domain-containing protein</fullName>
    </recommendedName>
</protein>
<keyword evidence="7" id="KW-1185">Reference proteome</keyword>
<evidence type="ECO:0000259" key="5">
    <source>
        <dbReference type="SMART" id="SM00563"/>
    </source>
</evidence>
<dbReference type="SMART" id="SM00563">
    <property type="entry name" value="PlsC"/>
    <property type="match status" value="1"/>
</dbReference>
<dbReference type="InterPro" id="IPR000073">
    <property type="entry name" value="AB_hydrolase_1"/>
</dbReference>
<feature type="compositionally biased region" description="Basic and acidic residues" evidence="4">
    <location>
        <begin position="530"/>
        <end position="547"/>
    </location>
</feature>
<dbReference type="InterPro" id="IPR002123">
    <property type="entry name" value="Plipid/glycerol_acylTrfase"/>
</dbReference>
<accession>A0ABY8TRU8</accession>
<sequence>MGCIPRKHVANDTAASLALPAPSSTSAGAQTTGVSTSWVIMHSGLIQRGSVPHLTAKSRQHVGGVHHQLTGRVTSALNVAQINETEIDVFKFVGDLLGDPQETLKDTLLGSALATDDGPARLFSPVVPKPPGATPAEELPLMYYMPGIDGSGLAAYRQFPRLTRAFDLRCLIIPRTDRSSFEELVDTVAAMIKTELEWSDGGRPVYLLGESFGGILCLALAQKLGDYVDRVVLVNPASSFTNTPWPALGPLLTQLPADVYKLLPFALAPIMSNPISMALNDVDSRAPLPQQASDLLYGLIDLAPQLGALRLVLPPETLAWRLTLLQQGSAWLTPRLKDIQQRVLVLAGDQDLLIPSREEAVRLGKALPRARSRILPNRSHALLQEAGVDLVQLLEAEGFYITERRMSNSRPSTKASDGGAASFGKTVPIQLPTSRELQLDSEGLVSTIKRLTSPVYYSTTADGQIVRGLSGVPVHQRPVLLVGNHQFFAGDMYPMINQFVDELGVLPRGLAHPVVFAGPEALTAAGRSSGMREDGSSSSSKDEKDEGAGAAQFSSLLSTYGAVPVNGKNMHKLLANGEIVLLYPGGAREAFKRKGETYKIVWPGKAEFVRMAAKFGATIVPFAAIGCDEAVTHHLSAEELDQLQKLLPPLPFRLPWQQREEDAERLRRIPAARVGVNATMEDLEAFGKPGFFTPNLPQRTYFIFRKPIPTSPELAADRAACQALYADIKQEVEDGLGYLLRSREADPYKELLPRLIYEASWGGKRQAPSFEP</sequence>
<proteinExistence type="inferred from homology"/>
<evidence type="ECO:0000256" key="1">
    <source>
        <dbReference type="ARBA" id="ARBA00005420"/>
    </source>
</evidence>
<dbReference type="Pfam" id="PF03982">
    <property type="entry name" value="DAGAT"/>
    <property type="match status" value="1"/>
</dbReference>
<comment type="similarity">
    <text evidence="1">Belongs to the diacylglycerol acyltransferase family.</text>
</comment>
<dbReference type="Gene3D" id="3.40.50.1820">
    <property type="entry name" value="alpha/beta hydrolase"/>
    <property type="match status" value="1"/>
</dbReference>
<keyword evidence="3" id="KW-0012">Acyltransferase</keyword>
<keyword evidence="2" id="KW-0808">Transferase</keyword>
<dbReference type="Proteomes" id="UP001244341">
    <property type="component" value="Chromosome 2b"/>
</dbReference>
<feature type="domain" description="Phospholipid/glycerol acyltransferase" evidence="5">
    <location>
        <begin position="479"/>
        <end position="627"/>
    </location>
</feature>
<evidence type="ECO:0000256" key="3">
    <source>
        <dbReference type="ARBA" id="ARBA00023315"/>
    </source>
</evidence>
<feature type="region of interest" description="Disordered" evidence="4">
    <location>
        <begin position="525"/>
        <end position="547"/>
    </location>
</feature>
<name>A0ABY8TRU8_TETOB</name>
<dbReference type="SUPFAM" id="SSF53474">
    <property type="entry name" value="alpha/beta-Hydrolases"/>
    <property type="match status" value="1"/>
</dbReference>
<dbReference type="InterPro" id="IPR029058">
    <property type="entry name" value="AB_hydrolase_fold"/>
</dbReference>
<evidence type="ECO:0000256" key="2">
    <source>
        <dbReference type="ARBA" id="ARBA00022679"/>
    </source>
</evidence>
<evidence type="ECO:0000256" key="4">
    <source>
        <dbReference type="SAM" id="MobiDB-lite"/>
    </source>
</evidence>